<organism evidence="1 2">
    <name type="scientific">Funiculus sociatus GB2-A5</name>
    <dbReference type="NCBI Taxonomy" id="2933946"/>
    <lineage>
        <taxon>Bacteria</taxon>
        <taxon>Bacillati</taxon>
        <taxon>Cyanobacteriota</taxon>
        <taxon>Cyanophyceae</taxon>
        <taxon>Coleofasciculales</taxon>
        <taxon>Coleofasciculaceae</taxon>
        <taxon>Funiculus</taxon>
    </lineage>
</organism>
<dbReference type="EMBL" id="JAMPKK010000043">
    <property type="protein sequence ID" value="MEP0866429.1"/>
    <property type="molecule type" value="Genomic_DNA"/>
</dbReference>
<gene>
    <name evidence="1" type="ORF">NDI37_18385</name>
</gene>
<proteinExistence type="predicted"/>
<evidence type="ECO:0000313" key="1">
    <source>
        <dbReference type="EMBL" id="MEP0866429.1"/>
    </source>
</evidence>
<name>A0ABV0JSJ4_9CYAN</name>
<accession>A0ABV0JSJ4</accession>
<reference evidence="1 2" key="1">
    <citation type="submission" date="2022-04" db="EMBL/GenBank/DDBJ databases">
        <title>Positive selection, recombination, and allopatry shape intraspecific diversity of widespread and dominant cyanobacteria.</title>
        <authorList>
            <person name="Wei J."/>
            <person name="Shu W."/>
            <person name="Hu C."/>
        </authorList>
    </citation>
    <scope>NUCLEOTIDE SEQUENCE [LARGE SCALE GENOMIC DNA]</scope>
    <source>
        <strain evidence="1 2">GB2-A5</strain>
    </source>
</reference>
<keyword evidence="2" id="KW-1185">Reference proteome</keyword>
<dbReference type="Proteomes" id="UP001442494">
    <property type="component" value="Unassembled WGS sequence"/>
</dbReference>
<comment type="caution">
    <text evidence="1">The sequence shown here is derived from an EMBL/GenBank/DDBJ whole genome shotgun (WGS) entry which is preliminary data.</text>
</comment>
<evidence type="ECO:0000313" key="2">
    <source>
        <dbReference type="Proteomes" id="UP001442494"/>
    </source>
</evidence>
<sequence length="120" mass="14751">MTILFRRIKPFKFRITFDLIAKFLGIPQSQIVRAECWRYILFVHRRDRGGQFISYRKLVLWIQAIASLIQTCTTLEDLWQMGLWVRQECQKFDYDQRIIDYLRRIWIKRRDALRSPELKP</sequence>
<dbReference type="RefSeq" id="WP_190422813.1">
    <property type="nucleotide sequence ID" value="NZ_JAMPKK010000043.1"/>
</dbReference>
<protein>
    <submittedName>
        <fullName evidence="1">Uncharacterized protein</fullName>
    </submittedName>
</protein>